<dbReference type="AlphaFoldDB" id="A0A0E9SXZ7"/>
<dbReference type="EMBL" id="GBXM01063184">
    <property type="protein sequence ID" value="JAH45393.1"/>
    <property type="molecule type" value="Transcribed_RNA"/>
</dbReference>
<evidence type="ECO:0000313" key="1">
    <source>
        <dbReference type="EMBL" id="JAH45393.1"/>
    </source>
</evidence>
<reference evidence="1" key="2">
    <citation type="journal article" date="2015" name="Fish Shellfish Immunol.">
        <title>Early steps in the European eel (Anguilla anguilla)-Vibrio vulnificus interaction in the gills: Role of the RtxA13 toxin.</title>
        <authorList>
            <person name="Callol A."/>
            <person name="Pajuelo D."/>
            <person name="Ebbesson L."/>
            <person name="Teles M."/>
            <person name="MacKenzie S."/>
            <person name="Amaro C."/>
        </authorList>
    </citation>
    <scope>NUCLEOTIDE SEQUENCE</scope>
</reference>
<reference evidence="1" key="1">
    <citation type="submission" date="2014-11" db="EMBL/GenBank/DDBJ databases">
        <authorList>
            <person name="Amaro Gonzalez C."/>
        </authorList>
    </citation>
    <scope>NUCLEOTIDE SEQUENCE</scope>
</reference>
<proteinExistence type="predicted"/>
<sequence>MPLALINLQYVWAEWTFTQTLRSIGLSSTWLLLFYHRGTLTD</sequence>
<name>A0A0E9SXZ7_ANGAN</name>
<accession>A0A0E9SXZ7</accession>
<organism evidence="1">
    <name type="scientific">Anguilla anguilla</name>
    <name type="common">European freshwater eel</name>
    <name type="synonym">Muraena anguilla</name>
    <dbReference type="NCBI Taxonomy" id="7936"/>
    <lineage>
        <taxon>Eukaryota</taxon>
        <taxon>Metazoa</taxon>
        <taxon>Chordata</taxon>
        <taxon>Craniata</taxon>
        <taxon>Vertebrata</taxon>
        <taxon>Euteleostomi</taxon>
        <taxon>Actinopterygii</taxon>
        <taxon>Neopterygii</taxon>
        <taxon>Teleostei</taxon>
        <taxon>Anguilliformes</taxon>
        <taxon>Anguillidae</taxon>
        <taxon>Anguilla</taxon>
    </lineage>
</organism>
<protein>
    <submittedName>
        <fullName evidence="1">Uncharacterized protein</fullName>
    </submittedName>
</protein>